<evidence type="ECO:0000313" key="6">
    <source>
        <dbReference type="EMBL" id="AYO29521.1"/>
    </source>
</evidence>
<dbReference type="GO" id="GO:0000976">
    <property type="term" value="F:transcription cis-regulatory region binding"/>
    <property type="evidence" value="ECO:0007669"/>
    <property type="project" value="TreeGrafter"/>
</dbReference>
<evidence type="ECO:0000256" key="1">
    <source>
        <dbReference type="ARBA" id="ARBA00023015"/>
    </source>
</evidence>
<accession>A0A3G2R2I6</accession>
<dbReference type="AlphaFoldDB" id="A0A3G2R2I6"/>
<evidence type="ECO:0000256" key="2">
    <source>
        <dbReference type="ARBA" id="ARBA00023125"/>
    </source>
</evidence>
<dbReference type="GO" id="GO:0045892">
    <property type="term" value="P:negative regulation of DNA-templated transcription"/>
    <property type="evidence" value="ECO:0007669"/>
    <property type="project" value="UniProtKB-ARBA"/>
</dbReference>
<dbReference type="PRINTS" id="PR00455">
    <property type="entry name" value="HTHTETR"/>
</dbReference>
<evidence type="ECO:0000259" key="5">
    <source>
        <dbReference type="PROSITE" id="PS50977"/>
    </source>
</evidence>
<dbReference type="RefSeq" id="WP_120767819.1">
    <property type="nucleotide sequence ID" value="NZ_CP033169.1"/>
</dbReference>
<reference evidence="6 7" key="1">
    <citation type="submission" date="2018-10" db="EMBL/GenBank/DDBJ databases">
        <authorList>
            <person name="Zhang X."/>
        </authorList>
    </citation>
    <scope>NUCLEOTIDE SEQUENCE [LARGE SCALE GENOMIC DNA]</scope>
    <source>
        <strain evidence="6 7">SK-G1</strain>
    </source>
</reference>
<evidence type="ECO:0000256" key="4">
    <source>
        <dbReference type="PROSITE-ProRule" id="PRU00335"/>
    </source>
</evidence>
<dbReference type="KEGG" id="bacg:D2962_01885"/>
<dbReference type="PANTHER" id="PTHR30055">
    <property type="entry name" value="HTH-TYPE TRANSCRIPTIONAL REGULATOR RUTR"/>
    <property type="match status" value="1"/>
</dbReference>
<name>A0A3G2R2I6_9FIRM</name>
<dbReference type="EMBL" id="CP033169">
    <property type="protein sequence ID" value="AYO29521.1"/>
    <property type="molecule type" value="Genomic_DNA"/>
</dbReference>
<dbReference type="InterPro" id="IPR009057">
    <property type="entry name" value="Homeodomain-like_sf"/>
</dbReference>
<organism evidence="6 7">
    <name type="scientific">Biomaibacter acetigenes</name>
    <dbReference type="NCBI Taxonomy" id="2316383"/>
    <lineage>
        <taxon>Bacteria</taxon>
        <taxon>Bacillati</taxon>
        <taxon>Bacillota</taxon>
        <taxon>Clostridia</taxon>
        <taxon>Thermosediminibacterales</taxon>
        <taxon>Tepidanaerobacteraceae</taxon>
        <taxon>Biomaibacter</taxon>
    </lineage>
</organism>
<evidence type="ECO:0000256" key="3">
    <source>
        <dbReference type="ARBA" id="ARBA00023163"/>
    </source>
</evidence>
<dbReference type="Pfam" id="PF00440">
    <property type="entry name" value="TetR_N"/>
    <property type="match status" value="1"/>
</dbReference>
<feature type="DNA-binding region" description="H-T-H motif" evidence="4">
    <location>
        <begin position="35"/>
        <end position="54"/>
    </location>
</feature>
<dbReference type="FunFam" id="1.10.10.60:FF:000141">
    <property type="entry name" value="TetR family transcriptional regulator"/>
    <property type="match status" value="1"/>
</dbReference>
<dbReference type="InterPro" id="IPR036271">
    <property type="entry name" value="Tet_transcr_reg_TetR-rel_C_sf"/>
</dbReference>
<dbReference type="Proteomes" id="UP000280960">
    <property type="component" value="Chromosome"/>
</dbReference>
<evidence type="ECO:0000313" key="7">
    <source>
        <dbReference type="Proteomes" id="UP000280960"/>
    </source>
</evidence>
<dbReference type="InterPro" id="IPR001647">
    <property type="entry name" value="HTH_TetR"/>
</dbReference>
<feature type="domain" description="HTH tetR-type" evidence="5">
    <location>
        <begin position="12"/>
        <end position="72"/>
    </location>
</feature>
<protein>
    <submittedName>
        <fullName evidence="6">TetR family transcriptional regulator</fullName>
    </submittedName>
</protein>
<keyword evidence="1" id="KW-0805">Transcription regulation</keyword>
<dbReference type="InterPro" id="IPR050109">
    <property type="entry name" value="HTH-type_TetR-like_transc_reg"/>
</dbReference>
<keyword evidence="7" id="KW-1185">Reference proteome</keyword>
<dbReference type="SUPFAM" id="SSF46689">
    <property type="entry name" value="Homeodomain-like"/>
    <property type="match status" value="1"/>
</dbReference>
<proteinExistence type="predicted"/>
<dbReference type="Gene3D" id="1.10.357.10">
    <property type="entry name" value="Tetracycline Repressor, domain 2"/>
    <property type="match status" value="1"/>
</dbReference>
<gene>
    <name evidence="6" type="ORF">D2962_01885</name>
</gene>
<dbReference type="GO" id="GO:0003700">
    <property type="term" value="F:DNA-binding transcription factor activity"/>
    <property type="evidence" value="ECO:0007669"/>
    <property type="project" value="TreeGrafter"/>
</dbReference>
<dbReference type="PANTHER" id="PTHR30055:SF234">
    <property type="entry name" value="HTH-TYPE TRANSCRIPTIONAL REGULATOR BETI"/>
    <property type="match status" value="1"/>
</dbReference>
<dbReference type="PROSITE" id="PS50977">
    <property type="entry name" value="HTH_TETR_2"/>
    <property type="match status" value="1"/>
</dbReference>
<dbReference type="InterPro" id="IPR041490">
    <property type="entry name" value="KstR2_TetR_C"/>
</dbReference>
<sequence length="204" mass="24044">METESRFRERKTERYEEIIEAAFEVFIKKGFHQTKMEEIAQKAGIGKGTIYEYFPGKKELFCGMVKQCMTWYYDSIKQSVEEGGDFKQKLENMMDTHMKFATHARSLANLMFHDFAYISRDLHMWIIEGQKKMVKLVEDVLQQGVDEGRLRHVDLHLAAVMFLTSWRIFFAETVFNDNDDTELSLEKMKEKALDILLNGILKKM</sequence>
<keyword evidence="2 4" id="KW-0238">DNA-binding</keyword>
<dbReference type="SUPFAM" id="SSF48498">
    <property type="entry name" value="Tetracyclin repressor-like, C-terminal domain"/>
    <property type="match status" value="1"/>
</dbReference>
<dbReference type="Pfam" id="PF17932">
    <property type="entry name" value="TetR_C_24"/>
    <property type="match status" value="1"/>
</dbReference>
<keyword evidence="3" id="KW-0804">Transcription</keyword>
<dbReference type="Gene3D" id="1.10.10.60">
    <property type="entry name" value="Homeodomain-like"/>
    <property type="match status" value="1"/>
</dbReference>